<evidence type="ECO:0000256" key="4">
    <source>
        <dbReference type="ARBA" id="ARBA00022989"/>
    </source>
</evidence>
<dbReference type="SMART" id="SM00563">
    <property type="entry name" value="PlsC"/>
    <property type="match status" value="1"/>
</dbReference>
<evidence type="ECO:0000313" key="9">
    <source>
        <dbReference type="EMBL" id="NML15140.1"/>
    </source>
</evidence>
<name>A0A848FAA4_9BURK</name>
<evidence type="ECO:0000256" key="3">
    <source>
        <dbReference type="ARBA" id="ARBA00022692"/>
    </source>
</evidence>
<dbReference type="Proteomes" id="UP000574067">
    <property type="component" value="Unassembled WGS sequence"/>
</dbReference>
<keyword evidence="5" id="KW-0443">Lipid metabolism</keyword>
<keyword evidence="2 9" id="KW-0808">Transferase</keyword>
<dbReference type="Pfam" id="PF01553">
    <property type="entry name" value="Acyltransferase"/>
    <property type="match status" value="1"/>
</dbReference>
<proteinExistence type="predicted"/>
<dbReference type="GO" id="GO:0016020">
    <property type="term" value="C:membrane"/>
    <property type="evidence" value="ECO:0007669"/>
    <property type="project" value="UniProtKB-SubCell"/>
</dbReference>
<keyword evidence="7 9" id="KW-0012">Acyltransferase</keyword>
<dbReference type="PANTHER" id="PTHR23063:SF52">
    <property type="entry name" value="LYSOPHOSPHATIDYLCHOLINE ACYLTRANSFERASE"/>
    <property type="match status" value="1"/>
</dbReference>
<dbReference type="RefSeq" id="WP_169160053.1">
    <property type="nucleotide sequence ID" value="NZ_JABBFW010000005.1"/>
</dbReference>
<organism evidence="9 10">
    <name type="scientific">Azohydromonas caseinilytica</name>
    <dbReference type="NCBI Taxonomy" id="2728836"/>
    <lineage>
        <taxon>Bacteria</taxon>
        <taxon>Pseudomonadati</taxon>
        <taxon>Pseudomonadota</taxon>
        <taxon>Betaproteobacteria</taxon>
        <taxon>Burkholderiales</taxon>
        <taxon>Sphaerotilaceae</taxon>
        <taxon>Azohydromonas</taxon>
    </lineage>
</organism>
<comment type="subcellular location">
    <subcellularLocation>
        <location evidence="1">Membrane</location>
    </subcellularLocation>
</comment>
<comment type="caution">
    <text evidence="9">The sequence shown here is derived from an EMBL/GenBank/DDBJ whole genome shotgun (WGS) entry which is preliminary data.</text>
</comment>
<evidence type="ECO:0000313" key="10">
    <source>
        <dbReference type="Proteomes" id="UP000574067"/>
    </source>
</evidence>
<gene>
    <name evidence="9" type="ORF">HHL10_09130</name>
</gene>
<dbReference type="SUPFAM" id="SSF69593">
    <property type="entry name" value="Glycerol-3-phosphate (1)-acyltransferase"/>
    <property type="match status" value="1"/>
</dbReference>
<keyword evidence="4" id="KW-1133">Transmembrane helix</keyword>
<evidence type="ECO:0000256" key="7">
    <source>
        <dbReference type="ARBA" id="ARBA00023315"/>
    </source>
</evidence>
<dbReference type="EMBL" id="JABBFW010000005">
    <property type="protein sequence ID" value="NML15140.1"/>
    <property type="molecule type" value="Genomic_DNA"/>
</dbReference>
<keyword evidence="3" id="KW-0812">Transmembrane</keyword>
<evidence type="ECO:0000256" key="5">
    <source>
        <dbReference type="ARBA" id="ARBA00023098"/>
    </source>
</evidence>
<dbReference type="GO" id="GO:0016746">
    <property type="term" value="F:acyltransferase activity"/>
    <property type="evidence" value="ECO:0007669"/>
    <property type="project" value="UniProtKB-KW"/>
</dbReference>
<dbReference type="GO" id="GO:0006629">
    <property type="term" value="P:lipid metabolic process"/>
    <property type="evidence" value="ECO:0007669"/>
    <property type="project" value="UniProtKB-KW"/>
</dbReference>
<protein>
    <submittedName>
        <fullName evidence="9">1-acyl-sn-glycerol-3-phosphate acyltransferase</fullName>
    </submittedName>
</protein>
<feature type="domain" description="Phospholipid/glycerol acyltransferase" evidence="8">
    <location>
        <begin position="86"/>
        <end position="199"/>
    </location>
</feature>
<dbReference type="CDD" id="cd07989">
    <property type="entry name" value="LPLAT_AGPAT-like"/>
    <property type="match status" value="1"/>
</dbReference>
<evidence type="ECO:0000256" key="2">
    <source>
        <dbReference type="ARBA" id="ARBA00022679"/>
    </source>
</evidence>
<keyword evidence="6" id="KW-0472">Membrane</keyword>
<accession>A0A848FAA4</accession>
<evidence type="ECO:0000256" key="1">
    <source>
        <dbReference type="ARBA" id="ARBA00004370"/>
    </source>
</evidence>
<reference evidence="9 10" key="1">
    <citation type="submission" date="2020-04" db="EMBL/GenBank/DDBJ databases">
        <title>Azohydromonas sp. isolated from soil.</title>
        <authorList>
            <person name="Dahal R.H."/>
        </authorList>
    </citation>
    <scope>NUCLEOTIDE SEQUENCE [LARGE SCALE GENOMIC DNA]</scope>
    <source>
        <strain evidence="9 10">G-1-1-14</strain>
    </source>
</reference>
<evidence type="ECO:0000259" key="8">
    <source>
        <dbReference type="SMART" id="SM00563"/>
    </source>
</evidence>
<sequence length="265" mass="28690">MQGQPDSTPSPLAASGGVAPPRRLRALWRLARTVLHGLHGLLIVLLRFPGLGPVQRQVRIGWWSRKLLRLLGLQLRTHGTFRPGAKLIVANHVSWLDIAAIHALCPQARFVSKAEVKQWPLVGRLVDGAGTLYLQRERARDAMRVLHAITQALQQGDTVAVFPEGTTGAGHELLPFHANLLQAVIASGAPVQPVALRYSDPLHAVSPAARFVGDTTLGQSLWRLACAQGLAVDVQVLPPQSVAHADRRALAVQLRETIAEALQAR</sequence>
<keyword evidence="10" id="KW-1185">Reference proteome</keyword>
<dbReference type="PANTHER" id="PTHR23063">
    <property type="entry name" value="PHOSPHOLIPID ACYLTRANSFERASE"/>
    <property type="match status" value="1"/>
</dbReference>
<evidence type="ECO:0000256" key="6">
    <source>
        <dbReference type="ARBA" id="ARBA00023136"/>
    </source>
</evidence>
<dbReference type="InterPro" id="IPR002123">
    <property type="entry name" value="Plipid/glycerol_acylTrfase"/>
</dbReference>
<dbReference type="AlphaFoldDB" id="A0A848FAA4"/>